<dbReference type="InterPro" id="IPR055170">
    <property type="entry name" value="GFO_IDH_MocA-like_dom"/>
</dbReference>
<evidence type="ECO:0000256" key="1">
    <source>
        <dbReference type="ARBA" id="ARBA00023002"/>
    </source>
</evidence>
<dbReference type="SUPFAM" id="SSF55347">
    <property type="entry name" value="Glyceraldehyde-3-phosphate dehydrogenase-like, C-terminal domain"/>
    <property type="match status" value="1"/>
</dbReference>
<dbReference type="Pfam" id="PF01408">
    <property type="entry name" value="GFO_IDH_MocA"/>
    <property type="match status" value="1"/>
</dbReference>
<dbReference type="Proteomes" id="UP000250369">
    <property type="component" value="Unassembled WGS sequence"/>
</dbReference>
<comment type="caution">
    <text evidence="4">The sequence shown here is derived from an EMBL/GenBank/DDBJ whole genome shotgun (WGS) entry which is preliminary data.</text>
</comment>
<feature type="domain" description="GFO/IDH/MocA-like oxidoreductase" evidence="3">
    <location>
        <begin position="133"/>
        <end position="257"/>
    </location>
</feature>
<dbReference type="OrthoDB" id="9815825at2"/>
<dbReference type="PANTHER" id="PTHR43818:SF11">
    <property type="entry name" value="BCDNA.GH03377"/>
    <property type="match status" value="1"/>
</dbReference>
<protein>
    <submittedName>
        <fullName evidence="4">Gfo/Idh/MocA family oxidoreductase</fullName>
    </submittedName>
</protein>
<evidence type="ECO:0000259" key="2">
    <source>
        <dbReference type="Pfam" id="PF01408"/>
    </source>
</evidence>
<dbReference type="PANTHER" id="PTHR43818">
    <property type="entry name" value="BCDNA.GH03377"/>
    <property type="match status" value="1"/>
</dbReference>
<dbReference type="Pfam" id="PF22725">
    <property type="entry name" value="GFO_IDH_MocA_C3"/>
    <property type="match status" value="1"/>
</dbReference>
<name>A0A329MUE0_9BACL</name>
<dbReference type="Gene3D" id="3.40.50.720">
    <property type="entry name" value="NAD(P)-binding Rossmann-like Domain"/>
    <property type="match status" value="1"/>
</dbReference>
<dbReference type="GO" id="GO:0000166">
    <property type="term" value="F:nucleotide binding"/>
    <property type="evidence" value="ECO:0007669"/>
    <property type="project" value="InterPro"/>
</dbReference>
<dbReference type="Gene3D" id="3.30.360.10">
    <property type="entry name" value="Dihydrodipicolinate Reductase, domain 2"/>
    <property type="match status" value="1"/>
</dbReference>
<feature type="domain" description="Gfo/Idh/MocA-like oxidoreductase N-terminal" evidence="2">
    <location>
        <begin position="4"/>
        <end position="124"/>
    </location>
</feature>
<evidence type="ECO:0000259" key="3">
    <source>
        <dbReference type="Pfam" id="PF22725"/>
    </source>
</evidence>
<keyword evidence="5" id="KW-1185">Reference proteome</keyword>
<reference evidence="4 5" key="1">
    <citation type="journal article" date="2009" name="Int. J. Syst. Evol. Microbiol.">
        <title>Paenibacillus contaminans sp. nov., isolated from a contaminated laboratory plate.</title>
        <authorList>
            <person name="Chou J.H."/>
            <person name="Lee J.H."/>
            <person name="Lin M.C."/>
            <person name="Chang P.S."/>
            <person name="Arun A.B."/>
            <person name="Young C.C."/>
            <person name="Chen W.M."/>
        </authorList>
    </citation>
    <scope>NUCLEOTIDE SEQUENCE [LARGE SCALE GENOMIC DNA]</scope>
    <source>
        <strain evidence="4 5">CKOBP-6</strain>
    </source>
</reference>
<dbReference type="InterPro" id="IPR036291">
    <property type="entry name" value="NAD(P)-bd_dom_sf"/>
</dbReference>
<evidence type="ECO:0000313" key="5">
    <source>
        <dbReference type="Proteomes" id="UP000250369"/>
    </source>
</evidence>
<dbReference type="AlphaFoldDB" id="A0A329MUE0"/>
<dbReference type="SUPFAM" id="SSF51735">
    <property type="entry name" value="NAD(P)-binding Rossmann-fold domains"/>
    <property type="match status" value="1"/>
</dbReference>
<sequence>MKARVGVIGAGIYGTKILKAFSFAAKMGDIELVALADLKQEVVDQQAKAFNIKGYLDYKEMLHKENLDAVAIVTPDFLHREVTLEAAKHGVHVLVQKPLDTSSQGGQDMIDAAREHNIMLFVDFHKRFDPAHMQLKNDIKNGKLGKIQYGYAYMEDKIVVPSVWFKNWAQHSSPAWFLGIHFYDLLYWLLESKPKKVYATAIKNKLAGMGIDTYDSIQAKFEFENGAQFSMDSSWIIPNGFPSIVNQGIRVIGSDGMTEVDSQDRGMLSAFEDETASAVSNPFAALEVERPFYGNAPQGYTFESMLYFTKLIGLMKNGMKLEQLEGAYPNGEEALISTQMCEAVHQSVETGQIIHL</sequence>
<accession>A0A329MUE0</accession>
<evidence type="ECO:0000313" key="4">
    <source>
        <dbReference type="EMBL" id="RAV22303.1"/>
    </source>
</evidence>
<organism evidence="4 5">
    <name type="scientific">Paenibacillus contaminans</name>
    <dbReference type="NCBI Taxonomy" id="450362"/>
    <lineage>
        <taxon>Bacteria</taxon>
        <taxon>Bacillati</taxon>
        <taxon>Bacillota</taxon>
        <taxon>Bacilli</taxon>
        <taxon>Bacillales</taxon>
        <taxon>Paenibacillaceae</taxon>
        <taxon>Paenibacillus</taxon>
    </lineage>
</organism>
<dbReference type="EMBL" id="QMFB01000002">
    <property type="protein sequence ID" value="RAV22303.1"/>
    <property type="molecule type" value="Genomic_DNA"/>
</dbReference>
<dbReference type="GO" id="GO:0016491">
    <property type="term" value="F:oxidoreductase activity"/>
    <property type="evidence" value="ECO:0007669"/>
    <property type="project" value="UniProtKB-KW"/>
</dbReference>
<gene>
    <name evidence="4" type="ORF">DQG23_04970</name>
</gene>
<proteinExistence type="predicted"/>
<dbReference type="InterPro" id="IPR000683">
    <property type="entry name" value="Gfo/Idh/MocA-like_OxRdtase_N"/>
</dbReference>
<dbReference type="InterPro" id="IPR050463">
    <property type="entry name" value="Gfo/Idh/MocA_oxidrdct_glycsds"/>
</dbReference>
<dbReference type="RefSeq" id="WP_113029709.1">
    <property type="nucleotide sequence ID" value="NZ_QMFB01000002.1"/>
</dbReference>
<keyword evidence="1" id="KW-0560">Oxidoreductase</keyword>